<dbReference type="GO" id="GO:0051536">
    <property type="term" value="F:iron-sulfur cluster binding"/>
    <property type="evidence" value="ECO:0007669"/>
    <property type="project" value="UniProtKB-KW"/>
</dbReference>
<dbReference type="Gene3D" id="3.90.79.10">
    <property type="entry name" value="Nucleoside Triphosphate Pyrophosphohydrolase"/>
    <property type="match status" value="1"/>
</dbReference>
<feature type="compositionally biased region" description="Gly residues" evidence="13">
    <location>
        <begin position="277"/>
        <end position="297"/>
    </location>
</feature>
<dbReference type="Pfam" id="PF00730">
    <property type="entry name" value="HhH-GPD"/>
    <property type="match status" value="1"/>
</dbReference>
<keyword evidence="6" id="KW-0479">Metal-binding</keyword>
<feature type="compositionally biased region" description="Low complexity" evidence="13">
    <location>
        <begin position="607"/>
        <end position="621"/>
    </location>
</feature>
<evidence type="ECO:0000256" key="13">
    <source>
        <dbReference type="SAM" id="MobiDB-lite"/>
    </source>
</evidence>
<dbReference type="GO" id="GO:0035485">
    <property type="term" value="F:adenine/guanine mispair binding"/>
    <property type="evidence" value="ECO:0007669"/>
    <property type="project" value="TreeGrafter"/>
</dbReference>
<sequence length="621" mass="62335">LAAADVEAVNAMWAGLGYYRRARYLLEGARFVVEKLGGEFPTTAAELLKIPGVGPYTSAAVASIAFSRPSAAVDGNVVRVVSRLAALPGDPSRLAACHAALALELLDPGRPGCYNQAIMELGATVCRPVNPDCAACPVRRVCRAAAAWETYLAGGGDPDMEDAPRVTQYPGRKAVKQKREQAVAVTVLEVICTREHPQQQQQPRQQEGHSGQPAVNDGQVPAAAAAAGGADVGNNNGGGNSAVAPPRKRQRTMEDFALAAAARKQRQQQQQDTCAAGGAGPGGSRTPGGGCDDGGGAAAAAASGPVSSACAADVGVCGELEALLARGSACRRYLLTMRPQGGLLAGLWEFPGAVLQDVTPGDGGGGGDDEDAEAKGDGAAAAATTSGERRRASEELLCRLLGPAGLALTSSSSSSSSLPPASAPAAAPSAEAAPGCDTGAVSSNLASGVISSLQKDQAVQEAAAQRQQQGLSVLRVLGRHDMGTYVHVFSHIRQTNYVQRLTVVHDGDVASLERLTGAASPVGNGVAVEGGGQDSPPRFPGRLAVAADAAGAAGAGAAKDGTPGEDAGGEEGDDDVVLVEEVDMPAGNSKAAGATRSRKGGASSKEQAATAVVAAQAGQDK</sequence>
<evidence type="ECO:0000256" key="3">
    <source>
        <dbReference type="ARBA" id="ARBA00008343"/>
    </source>
</evidence>
<evidence type="ECO:0000256" key="4">
    <source>
        <dbReference type="ARBA" id="ARBA00012045"/>
    </source>
</evidence>
<keyword evidence="7" id="KW-0227">DNA damage</keyword>
<evidence type="ECO:0000256" key="1">
    <source>
        <dbReference type="ARBA" id="ARBA00000843"/>
    </source>
</evidence>
<evidence type="ECO:0000259" key="14">
    <source>
        <dbReference type="SMART" id="SM00478"/>
    </source>
</evidence>
<gene>
    <name evidence="15" type="ORF">Agub_g11524</name>
</gene>
<feature type="region of interest" description="Disordered" evidence="13">
    <location>
        <begin position="196"/>
        <end position="298"/>
    </location>
</feature>
<feature type="domain" description="HhH-GPD" evidence="14">
    <location>
        <begin position="1"/>
        <end position="124"/>
    </location>
</feature>
<dbReference type="PANTHER" id="PTHR42944:SF1">
    <property type="entry name" value="ADENINE DNA GLYCOSYLASE"/>
    <property type="match status" value="1"/>
</dbReference>
<comment type="cofactor">
    <cofactor evidence="2">
        <name>[4Fe-4S] cluster</name>
        <dbReference type="ChEBI" id="CHEBI:49883"/>
    </cofactor>
</comment>
<keyword evidence="9" id="KW-0408">Iron</keyword>
<dbReference type="InterPro" id="IPR000445">
    <property type="entry name" value="HhH_motif"/>
</dbReference>
<accession>A0AAD3DYM4</accession>
<keyword evidence="16" id="KW-1185">Reference proteome</keyword>
<dbReference type="InterPro" id="IPR003265">
    <property type="entry name" value="HhH-GPD_domain"/>
</dbReference>
<evidence type="ECO:0000256" key="8">
    <source>
        <dbReference type="ARBA" id="ARBA00022801"/>
    </source>
</evidence>
<keyword evidence="12" id="KW-0326">Glycosidase</keyword>
<feature type="compositionally biased region" description="Low complexity" evidence="13">
    <location>
        <begin position="257"/>
        <end position="276"/>
    </location>
</feature>
<dbReference type="SUPFAM" id="SSF48150">
    <property type="entry name" value="DNA-glycosylase"/>
    <property type="match status" value="1"/>
</dbReference>
<evidence type="ECO:0000256" key="11">
    <source>
        <dbReference type="ARBA" id="ARBA00023204"/>
    </source>
</evidence>
<comment type="similarity">
    <text evidence="3">Belongs to the Nth/MutY family.</text>
</comment>
<evidence type="ECO:0000256" key="9">
    <source>
        <dbReference type="ARBA" id="ARBA00023004"/>
    </source>
</evidence>
<comment type="caution">
    <text evidence="15">The sequence shown here is derived from an EMBL/GenBank/DDBJ whole genome shotgun (WGS) entry which is preliminary data.</text>
</comment>
<dbReference type="InterPro" id="IPR011257">
    <property type="entry name" value="DNA_glycosylase"/>
</dbReference>
<evidence type="ECO:0000313" key="15">
    <source>
        <dbReference type="EMBL" id="GFR49464.1"/>
    </source>
</evidence>
<dbReference type="GO" id="GO:0046872">
    <property type="term" value="F:metal ion binding"/>
    <property type="evidence" value="ECO:0007669"/>
    <property type="project" value="UniProtKB-KW"/>
</dbReference>
<feature type="region of interest" description="Disordered" evidence="13">
    <location>
        <begin position="409"/>
        <end position="435"/>
    </location>
</feature>
<proteinExistence type="inferred from homology"/>
<evidence type="ECO:0000256" key="5">
    <source>
        <dbReference type="ARBA" id="ARBA00022023"/>
    </source>
</evidence>
<comment type="catalytic activity">
    <reaction evidence="1">
        <text>Hydrolyzes free adenine bases from 7,8-dihydro-8-oxoguanine:adenine mismatched double-stranded DNA, leaving an apurinic site.</text>
        <dbReference type="EC" id="3.2.2.31"/>
    </reaction>
</comment>
<dbReference type="GO" id="GO:0000701">
    <property type="term" value="F:purine-specific mismatch base pair DNA N-glycosylase activity"/>
    <property type="evidence" value="ECO:0007669"/>
    <property type="project" value="UniProtKB-EC"/>
</dbReference>
<dbReference type="Gene3D" id="1.10.1670.10">
    <property type="entry name" value="Helix-hairpin-Helix base-excision DNA repair enzymes (C-terminal)"/>
    <property type="match status" value="1"/>
</dbReference>
<dbReference type="Pfam" id="PF00633">
    <property type="entry name" value="HHH"/>
    <property type="match status" value="1"/>
</dbReference>
<dbReference type="GO" id="GO:0034039">
    <property type="term" value="F:8-oxo-7,8-dihydroguanine DNA N-glycosylase activity"/>
    <property type="evidence" value="ECO:0007669"/>
    <property type="project" value="TreeGrafter"/>
</dbReference>
<feature type="non-terminal residue" evidence="15">
    <location>
        <position position="1"/>
    </location>
</feature>
<evidence type="ECO:0000256" key="10">
    <source>
        <dbReference type="ARBA" id="ARBA00023014"/>
    </source>
</evidence>
<dbReference type="CDD" id="cd00056">
    <property type="entry name" value="ENDO3c"/>
    <property type="match status" value="1"/>
</dbReference>
<dbReference type="EC" id="3.2.2.31" evidence="4"/>
<dbReference type="SMART" id="SM00478">
    <property type="entry name" value="ENDO3c"/>
    <property type="match status" value="1"/>
</dbReference>
<dbReference type="GO" id="GO:0006298">
    <property type="term" value="P:mismatch repair"/>
    <property type="evidence" value="ECO:0007669"/>
    <property type="project" value="TreeGrafter"/>
</dbReference>
<dbReference type="GO" id="GO:0005634">
    <property type="term" value="C:nucleus"/>
    <property type="evidence" value="ECO:0007669"/>
    <property type="project" value="TreeGrafter"/>
</dbReference>
<evidence type="ECO:0000313" key="16">
    <source>
        <dbReference type="Proteomes" id="UP001054857"/>
    </source>
</evidence>
<feature type="region of interest" description="Disordered" evidence="13">
    <location>
        <begin position="554"/>
        <end position="621"/>
    </location>
</feature>
<feature type="non-terminal residue" evidence="15">
    <location>
        <position position="621"/>
    </location>
</feature>
<dbReference type="PANTHER" id="PTHR42944">
    <property type="entry name" value="ADENINE DNA GLYCOSYLASE"/>
    <property type="match status" value="1"/>
</dbReference>
<dbReference type="GO" id="GO:0032357">
    <property type="term" value="F:oxidized purine DNA binding"/>
    <property type="evidence" value="ECO:0007669"/>
    <property type="project" value="TreeGrafter"/>
</dbReference>
<keyword evidence="10" id="KW-0411">Iron-sulfur</keyword>
<dbReference type="InterPro" id="IPR023170">
    <property type="entry name" value="HhH_base_excis_C"/>
</dbReference>
<feature type="compositionally biased region" description="Acidic residues" evidence="13">
    <location>
        <begin position="567"/>
        <end position="583"/>
    </location>
</feature>
<dbReference type="GO" id="GO:0006284">
    <property type="term" value="P:base-excision repair"/>
    <property type="evidence" value="ECO:0007669"/>
    <property type="project" value="InterPro"/>
</dbReference>
<evidence type="ECO:0000256" key="2">
    <source>
        <dbReference type="ARBA" id="ARBA00001966"/>
    </source>
</evidence>
<dbReference type="Gene3D" id="1.10.340.30">
    <property type="entry name" value="Hypothetical protein, domain 2"/>
    <property type="match status" value="1"/>
</dbReference>
<dbReference type="Proteomes" id="UP001054857">
    <property type="component" value="Unassembled WGS sequence"/>
</dbReference>
<organism evidence="15 16">
    <name type="scientific">Astrephomene gubernaculifera</name>
    <dbReference type="NCBI Taxonomy" id="47775"/>
    <lineage>
        <taxon>Eukaryota</taxon>
        <taxon>Viridiplantae</taxon>
        <taxon>Chlorophyta</taxon>
        <taxon>core chlorophytes</taxon>
        <taxon>Chlorophyceae</taxon>
        <taxon>CS clade</taxon>
        <taxon>Chlamydomonadales</taxon>
        <taxon>Astrephomenaceae</taxon>
        <taxon>Astrephomene</taxon>
    </lineage>
</organism>
<keyword evidence="11" id="KW-0234">DNA repair</keyword>
<evidence type="ECO:0000256" key="6">
    <source>
        <dbReference type="ARBA" id="ARBA00022723"/>
    </source>
</evidence>
<evidence type="ECO:0000256" key="7">
    <source>
        <dbReference type="ARBA" id="ARBA00022763"/>
    </source>
</evidence>
<name>A0AAD3DYM4_9CHLO</name>
<reference evidence="15 16" key="1">
    <citation type="journal article" date="2021" name="Sci. Rep.">
        <title>Genome sequencing of the multicellular alga Astrephomene provides insights into convergent evolution of germ-soma differentiation.</title>
        <authorList>
            <person name="Yamashita S."/>
            <person name="Yamamoto K."/>
            <person name="Matsuzaki R."/>
            <person name="Suzuki S."/>
            <person name="Yamaguchi H."/>
            <person name="Hirooka S."/>
            <person name="Minakuchi Y."/>
            <person name="Miyagishima S."/>
            <person name="Kawachi M."/>
            <person name="Toyoda A."/>
            <person name="Nozaki H."/>
        </authorList>
    </citation>
    <scope>NUCLEOTIDE SEQUENCE [LARGE SCALE GENOMIC DNA]</scope>
    <source>
        <strain evidence="15 16">NIES-4017</strain>
    </source>
</reference>
<keyword evidence="8" id="KW-0378">Hydrolase</keyword>
<dbReference type="AlphaFoldDB" id="A0AAD3DYM4"/>
<dbReference type="EMBL" id="BMAR01000030">
    <property type="protein sequence ID" value="GFR49464.1"/>
    <property type="molecule type" value="Genomic_DNA"/>
</dbReference>
<feature type="region of interest" description="Disordered" evidence="13">
    <location>
        <begin position="358"/>
        <end position="390"/>
    </location>
</feature>
<dbReference type="InterPro" id="IPR044298">
    <property type="entry name" value="MIG/MutY"/>
</dbReference>
<evidence type="ECO:0000256" key="12">
    <source>
        <dbReference type="ARBA" id="ARBA00023295"/>
    </source>
</evidence>
<feature type="compositionally biased region" description="Low complexity" evidence="13">
    <location>
        <begin position="198"/>
        <end position="234"/>
    </location>
</feature>
<protein>
    <recommendedName>
        <fullName evidence="5">Adenine DNA glycosylase</fullName>
        <ecNumber evidence="4">3.2.2.31</ecNumber>
    </recommendedName>
</protein>